<evidence type="ECO:0000256" key="5">
    <source>
        <dbReference type="ARBA" id="ARBA00022989"/>
    </source>
</evidence>
<feature type="transmembrane region" description="Helical" evidence="7">
    <location>
        <begin position="55"/>
        <end position="73"/>
    </location>
</feature>
<dbReference type="EMBL" id="AJDQ01000008">
    <property type="protein sequence ID" value="EOI55430.1"/>
    <property type="molecule type" value="Genomic_DNA"/>
</dbReference>
<evidence type="ECO:0000313" key="11">
    <source>
        <dbReference type="Proteomes" id="UP000013750"/>
    </source>
</evidence>
<evidence type="ECO:0000256" key="2">
    <source>
        <dbReference type="ARBA" id="ARBA00006772"/>
    </source>
</evidence>
<feature type="transmembrane region" description="Helical" evidence="7">
    <location>
        <begin position="216"/>
        <end position="235"/>
    </location>
</feature>
<name>R2VCM0_9ENTE</name>
<keyword evidence="6 7" id="KW-0472">Membrane</keyword>
<evidence type="ECO:0000256" key="4">
    <source>
        <dbReference type="ARBA" id="ARBA00022692"/>
    </source>
</evidence>
<evidence type="ECO:0000313" key="10">
    <source>
        <dbReference type="EMBL" id="EOW82027.1"/>
    </source>
</evidence>
<dbReference type="EMBL" id="ASWH01000001">
    <property type="protein sequence ID" value="EOW82027.1"/>
    <property type="molecule type" value="Genomic_DNA"/>
</dbReference>
<keyword evidence="12" id="KW-1185">Reference proteome</keyword>
<dbReference type="GO" id="GO:0022857">
    <property type="term" value="F:transmembrane transporter activity"/>
    <property type="evidence" value="ECO:0007669"/>
    <property type="project" value="UniProtKB-ARBA"/>
</dbReference>
<dbReference type="eggNOG" id="COG0471">
    <property type="taxonomic scope" value="Bacteria"/>
</dbReference>
<gene>
    <name evidence="10" type="ORF">I592_01328</name>
    <name evidence="9" type="ORF">UKC_02638</name>
</gene>
<keyword evidence="5 7" id="KW-1133">Transmembrane helix</keyword>
<comment type="caution">
    <text evidence="9">The sequence shown here is derived from an EMBL/GenBank/DDBJ whole genome shotgun (WGS) entry which is preliminary data.</text>
</comment>
<evidence type="ECO:0000256" key="3">
    <source>
        <dbReference type="ARBA" id="ARBA00022448"/>
    </source>
</evidence>
<feature type="transmembrane region" description="Helical" evidence="7">
    <location>
        <begin position="408"/>
        <end position="432"/>
    </location>
</feature>
<keyword evidence="3" id="KW-0813">Transport</keyword>
<dbReference type="OrthoDB" id="37272at2"/>
<dbReference type="PANTHER" id="PTHR10283">
    <property type="entry name" value="SOLUTE CARRIER FAMILY 13 MEMBER"/>
    <property type="match status" value="1"/>
</dbReference>
<dbReference type="Pfam" id="PF03600">
    <property type="entry name" value="CitMHS"/>
    <property type="match status" value="1"/>
</dbReference>
<dbReference type="AlphaFoldDB" id="R2VCM0"/>
<evidence type="ECO:0000313" key="12">
    <source>
        <dbReference type="Proteomes" id="UP000014160"/>
    </source>
</evidence>
<proteinExistence type="inferred from homology"/>
<feature type="transmembrane region" description="Helical" evidence="7">
    <location>
        <begin position="321"/>
        <end position="341"/>
    </location>
</feature>
<feature type="transmembrane region" description="Helical" evidence="7">
    <location>
        <begin position="138"/>
        <end position="158"/>
    </location>
</feature>
<dbReference type="HOGENOM" id="CLU_005170_0_0_9"/>
<keyword evidence="4 7" id="KW-0812">Transmembrane</keyword>
<sequence>MNSTRRLVYILLGPMILVASIALLSGFLTRPGAEAVGVLLWMVFWWVTRPVHMTVTAFVPVLVNALLNIVPMASLTAQYASDSIILILGSSLLTLPWASTGLDRRVALKILSIIGPSMRSQITVWLLASMLVSSILPNVAVCALFTPIAVSMLAAAGIEKIETSTHAVPILLAIGWGVGLGGVGTPLGGAMNIAAISFLEEYTGNEFMYVDWIVRIAPYFILLAIISLVGMLLLYGKSSPLNGTKEYFVNSYSELGIMKRDEKICAALFLIALIGAFTRPLYANLLPGLAPAYIFLLFGSLSFVINAANKEPMLVWETAQKGVMWGMMLLFGGGLALGRLVNDSGAGSAIADIVADMSLDGGLMTIIVFTVFARVISELTNSTVASAVSIPIVLGFAVKMGLNPIPYWFITVMAYNSEYLLPISVRAIPVAYGLDANKMLKGGVPMTIASTILVIVFGYVVMQIWPGFGELSYLTN</sequence>
<protein>
    <submittedName>
        <fullName evidence="9">Divalent anion:Na+ symporter (DASS) family transporter</fullName>
    </submittedName>
</protein>
<dbReference type="PANTHER" id="PTHR10283:SF82">
    <property type="entry name" value="SOLUTE CARRIER FAMILY 13 MEMBER 2"/>
    <property type="match status" value="1"/>
</dbReference>
<organism evidence="9 11">
    <name type="scientific">Enterococcus gilvus ATCC BAA-350</name>
    <dbReference type="NCBI Taxonomy" id="1158614"/>
    <lineage>
        <taxon>Bacteria</taxon>
        <taxon>Bacillati</taxon>
        <taxon>Bacillota</taxon>
        <taxon>Bacilli</taxon>
        <taxon>Lactobacillales</taxon>
        <taxon>Enterococcaceae</taxon>
        <taxon>Enterococcus</taxon>
    </lineage>
</organism>
<dbReference type="GO" id="GO:0005886">
    <property type="term" value="C:plasma membrane"/>
    <property type="evidence" value="ECO:0007669"/>
    <property type="project" value="TreeGrafter"/>
</dbReference>
<feature type="transmembrane region" description="Helical" evidence="7">
    <location>
        <begin position="353"/>
        <end position="372"/>
    </location>
</feature>
<dbReference type="RefSeq" id="WP_010781011.1">
    <property type="nucleotide sequence ID" value="NZ_ASWH01000001.1"/>
</dbReference>
<evidence type="ECO:0000256" key="7">
    <source>
        <dbReference type="SAM" id="Phobius"/>
    </source>
</evidence>
<comment type="subcellular location">
    <subcellularLocation>
        <location evidence="1">Membrane</location>
        <topology evidence="1">Multi-pass membrane protein</topology>
    </subcellularLocation>
</comment>
<reference evidence="9 11" key="1">
    <citation type="submission" date="2013-02" db="EMBL/GenBank/DDBJ databases">
        <title>The Genome Sequence of Enterococcus gilvus ATCC BAA-350.</title>
        <authorList>
            <consortium name="The Broad Institute Genome Sequencing Platform"/>
            <consortium name="The Broad Institute Genome Sequencing Center for Infectious Disease"/>
            <person name="Earl A.M."/>
            <person name="Gilmore M.S."/>
            <person name="Lebreton F."/>
            <person name="Walker B."/>
            <person name="Young S.K."/>
            <person name="Zeng Q."/>
            <person name="Gargeya S."/>
            <person name="Fitzgerald M."/>
            <person name="Haas B."/>
            <person name="Abouelleil A."/>
            <person name="Alvarado L."/>
            <person name="Arachchi H.M."/>
            <person name="Berlin A.M."/>
            <person name="Chapman S.B."/>
            <person name="Dewar J."/>
            <person name="Goldberg J."/>
            <person name="Griggs A."/>
            <person name="Gujja S."/>
            <person name="Hansen M."/>
            <person name="Howarth C."/>
            <person name="Imamovic A."/>
            <person name="Larimer J."/>
            <person name="McCowan C."/>
            <person name="Murphy C."/>
            <person name="Neiman D."/>
            <person name="Pearson M."/>
            <person name="Priest M."/>
            <person name="Roberts A."/>
            <person name="Saif S."/>
            <person name="Shea T."/>
            <person name="Sisk P."/>
            <person name="Sykes S."/>
            <person name="Wortman J."/>
            <person name="Nusbaum C."/>
            <person name="Birren B."/>
        </authorList>
    </citation>
    <scope>NUCLEOTIDE SEQUENCE [LARGE SCALE GENOMIC DNA]</scope>
    <source>
        <strain evidence="9 11">ATCC BAA-350</strain>
    </source>
</reference>
<evidence type="ECO:0000256" key="6">
    <source>
        <dbReference type="ARBA" id="ARBA00023136"/>
    </source>
</evidence>
<evidence type="ECO:0000256" key="1">
    <source>
        <dbReference type="ARBA" id="ARBA00004141"/>
    </source>
</evidence>
<reference evidence="10 12" key="2">
    <citation type="submission" date="2013-03" db="EMBL/GenBank/DDBJ databases">
        <title>The Genome Sequence of Enterococcus gilvus ATCC BAA-350 (PacBio/Illumina hybrid assembly).</title>
        <authorList>
            <consortium name="The Broad Institute Genomics Platform"/>
            <consortium name="The Broad Institute Genome Sequencing Center for Infectious Disease"/>
            <person name="Earl A."/>
            <person name="Russ C."/>
            <person name="Gilmore M."/>
            <person name="Surin D."/>
            <person name="Walker B."/>
            <person name="Young S."/>
            <person name="Zeng Q."/>
            <person name="Gargeya S."/>
            <person name="Fitzgerald M."/>
            <person name="Haas B."/>
            <person name="Abouelleil A."/>
            <person name="Allen A.W."/>
            <person name="Alvarado L."/>
            <person name="Arachchi H.M."/>
            <person name="Berlin A.M."/>
            <person name="Chapman S.B."/>
            <person name="Gainer-Dewar J."/>
            <person name="Goldberg J."/>
            <person name="Griggs A."/>
            <person name="Gujja S."/>
            <person name="Hansen M."/>
            <person name="Howarth C."/>
            <person name="Imamovic A."/>
            <person name="Ireland A."/>
            <person name="Larimer J."/>
            <person name="McCowan C."/>
            <person name="Murphy C."/>
            <person name="Pearson M."/>
            <person name="Poon T.W."/>
            <person name="Priest M."/>
            <person name="Roberts A."/>
            <person name="Saif S."/>
            <person name="Shea T."/>
            <person name="Sisk P."/>
            <person name="Sykes S."/>
            <person name="Wortman J."/>
            <person name="Nusbaum C."/>
            <person name="Birren B."/>
        </authorList>
    </citation>
    <scope>NUCLEOTIDE SEQUENCE [LARGE SCALE GENOMIC DNA]</scope>
    <source>
        <strain evidence="10 12">ATCC BAA-350</strain>
    </source>
</reference>
<evidence type="ECO:0000259" key="8">
    <source>
        <dbReference type="Pfam" id="PF03600"/>
    </source>
</evidence>
<evidence type="ECO:0000313" key="9">
    <source>
        <dbReference type="EMBL" id="EOI55430.1"/>
    </source>
</evidence>
<feature type="transmembrane region" description="Helical" evidence="7">
    <location>
        <begin position="7"/>
        <end position="25"/>
    </location>
</feature>
<feature type="transmembrane region" description="Helical" evidence="7">
    <location>
        <begin position="288"/>
        <end position="309"/>
    </location>
</feature>
<feature type="transmembrane region" description="Helical" evidence="7">
    <location>
        <begin position="444"/>
        <end position="465"/>
    </location>
</feature>
<feature type="transmembrane region" description="Helical" evidence="7">
    <location>
        <begin position="264"/>
        <end position="282"/>
    </location>
</feature>
<dbReference type="PATRIC" id="fig|1158614.3.peg.2630"/>
<feature type="domain" description="Citrate transporter-like" evidence="8">
    <location>
        <begin position="44"/>
        <end position="413"/>
    </location>
</feature>
<dbReference type="InterPro" id="IPR004680">
    <property type="entry name" value="Cit_transptr-like_dom"/>
</dbReference>
<comment type="similarity">
    <text evidence="2">Belongs to the SLC13A/DASS transporter (TC 2.A.47) family. NADC subfamily.</text>
</comment>
<accession>R2VCM0</accession>
<feature type="transmembrane region" description="Helical" evidence="7">
    <location>
        <begin position="170"/>
        <end position="196"/>
    </location>
</feature>
<feature type="transmembrane region" description="Helical" evidence="7">
    <location>
        <begin position="384"/>
        <end position="402"/>
    </location>
</feature>
<dbReference type="Proteomes" id="UP000013750">
    <property type="component" value="Unassembled WGS sequence"/>
</dbReference>
<feature type="transmembrane region" description="Helical" evidence="7">
    <location>
        <begin position="79"/>
        <end position="98"/>
    </location>
</feature>
<dbReference type="Proteomes" id="UP000014160">
    <property type="component" value="Unassembled WGS sequence"/>
</dbReference>